<dbReference type="RefSeq" id="WP_337890676.1">
    <property type="nucleotide sequence ID" value="NZ_JBAHVI010000008.1"/>
</dbReference>
<protein>
    <submittedName>
        <fullName evidence="1">Uncharacterized protein</fullName>
    </submittedName>
</protein>
<name>A0ABU8NZI9_9CORY</name>
<organism evidence="1 2">
    <name type="scientific">Corynebacterium mastitidis</name>
    <dbReference type="NCBI Taxonomy" id="161890"/>
    <lineage>
        <taxon>Bacteria</taxon>
        <taxon>Bacillati</taxon>
        <taxon>Actinomycetota</taxon>
        <taxon>Actinomycetes</taxon>
        <taxon>Mycobacteriales</taxon>
        <taxon>Corynebacteriaceae</taxon>
        <taxon>Corynebacterium</taxon>
    </lineage>
</organism>
<sequence>MVVMKRSMERKLRTKLRLLTARRLTIKLRDPSYRRHLEEDGWVPGSAIIPCEWDTPFQEVLSTVHRRKEAGERTFLIPVLVHAQGEVKIQVPLATDSPADTFWSVQAREIHPEVPMKDVADVLRRDRDWSTELLSLEDLPRARELLDLC</sequence>
<dbReference type="EMBL" id="JBAHVJ010000008">
    <property type="protein sequence ID" value="MEJ4100413.1"/>
    <property type="molecule type" value="Genomic_DNA"/>
</dbReference>
<comment type="caution">
    <text evidence="1">The sequence shown here is derived from an EMBL/GenBank/DDBJ whole genome shotgun (WGS) entry which is preliminary data.</text>
</comment>
<gene>
    <name evidence="1" type="ORF">V5S96_08605</name>
</gene>
<reference evidence="1 2" key="1">
    <citation type="submission" date="2024-02" db="EMBL/GenBank/DDBJ databases">
        <title>Whole genome sequencing and characterization of Corynebacterium isolated from the ocular surface of dry eye disease sufferers.</title>
        <authorList>
            <person name="Naqvi M."/>
        </authorList>
    </citation>
    <scope>NUCLEOTIDE SEQUENCE [LARGE SCALE GENOMIC DNA]</scope>
    <source>
        <strain evidence="1 2">PCRF</strain>
    </source>
</reference>
<proteinExistence type="predicted"/>
<evidence type="ECO:0000313" key="2">
    <source>
        <dbReference type="Proteomes" id="UP001359781"/>
    </source>
</evidence>
<accession>A0ABU8NZI9</accession>
<evidence type="ECO:0000313" key="1">
    <source>
        <dbReference type="EMBL" id="MEJ4100413.1"/>
    </source>
</evidence>
<dbReference type="Proteomes" id="UP001359781">
    <property type="component" value="Unassembled WGS sequence"/>
</dbReference>
<keyword evidence="2" id="KW-1185">Reference proteome</keyword>